<protein>
    <submittedName>
        <fullName evidence="2">Uncharacterized protein</fullName>
    </submittedName>
</protein>
<reference evidence="2 3" key="1">
    <citation type="submission" date="2023-11" db="EMBL/GenBank/DDBJ databases">
        <authorList>
            <person name="Bao R."/>
        </authorList>
    </citation>
    <scope>NUCLEOTIDE SEQUENCE [LARGE SCALE GENOMIC DNA]</scope>
    <source>
        <strain evidence="2 3">PJ23</strain>
    </source>
</reference>
<organism evidence="2 3">
    <name type="scientific">Terrihabitans rhizophilus</name>
    <dbReference type="NCBI Taxonomy" id="3092662"/>
    <lineage>
        <taxon>Bacteria</taxon>
        <taxon>Pseudomonadati</taxon>
        <taxon>Pseudomonadota</taxon>
        <taxon>Alphaproteobacteria</taxon>
        <taxon>Hyphomicrobiales</taxon>
        <taxon>Terrihabitans</taxon>
    </lineage>
</organism>
<gene>
    <name evidence="2" type="ORF">SCD90_10205</name>
</gene>
<feature type="signal peptide" evidence="1">
    <location>
        <begin position="1"/>
        <end position="21"/>
    </location>
</feature>
<evidence type="ECO:0000256" key="1">
    <source>
        <dbReference type="SAM" id="SignalP"/>
    </source>
</evidence>
<evidence type="ECO:0000313" key="2">
    <source>
        <dbReference type="EMBL" id="MDX6806439.1"/>
    </source>
</evidence>
<feature type="chain" id="PRO_5045136160" evidence="1">
    <location>
        <begin position="22"/>
        <end position="304"/>
    </location>
</feature>
<keyword evidence="3" id="KW-1185">Reference proteome</keyword>
<dbReference type="Proteomes" id="UP001274321">
    <property type="component" value="Unassembled WGS sequence"/>
</dbReference>
<proteinExistence type="predicted"/>
<name>A0ABU4RQQ7_9HYPH</name>
<sequence length="304" mass="33406">MKKVARALVACGLITATITSAGAEAVNWQTMSTEQLSKLTPEQLAPLPLLEVGKKIQPDYAAMLLPAVSMALSRLYYGMSVPMMPFETYVPIAVREFQQDIGATADGLIKAREFDDLISRANRVNRDASPIFPSTEQKISISGDLATFGGTWIIEGEKHAFPVNYSLYKCWKSRALCDVSEGIVYRPAGPSGTMNITSETWKVIKWDAAEILMESSAACRVTTISANIASKEVFQMTRNNGDSCGDDAVLPKLASPRIARLVDGLQVISSLHNQERDESNKLLSHSMQKVMSDLKESSERLIRR</sequence>
<keyword evidence="1" id="KW-0732">Signal</keyword>
<accession>A0ABU4RQQ7</accession>
<comment type="caution">
    <text evidence="2">The sequence shown here is derived from an EMBL/GenBank/DDBJ whole genome shotgun (WGS) entry which is preliminary data.</text>
</comment>
<dbReference type="EMBL" id="JAXAFJ010000005">
    <property type="protein sequence ID" value="MDX6806439.1"/>
    <property type="molecule type" value="Genomic_DNA"/>
</dbReference>
<evidence type="ECO:0000313" key="3">
    <source>
        <dbReference type="Proteomes" id="UP001274321"/>
    </source>
</evidence>
<dbReference type="RefSeq" id="WP_319844567.1">
    <property type="nucleotide sequence ID" value="NZ_JAXAFJ010000005.1"/>
</dbReference>